<evidence type="ECO:0000313" key="1">
    <source>
        <dbReference type="EMBL" id="KAL2525844.1"/>
    </source>
</evidence>
<evidence type="ECO:0000313" key="2">
    <source>
        <dbReference type="Proteomes" id="UP001604336"/>
    </source>
</evidence>
<dbReference type="EMBL" id="JBFOLK010000003">
    <property type="protein sequence ID" value="KAL2525844.1"/>
    <property type="molecule type" value="Genomic_DNA"/>
</dbReference>
<protein>
    <submittedName>
        <fullName evidence="1">Uncharacterized protein</fullName>
    </submittedName>
</protein>
<keyword evidence="2" id="KW-1185">Reference proteome</keyword>
<organism evidence="1 2">
    <name type="scientific">Abeliophyllum distichum</name>
    <dbReference type="NCBI Taxonomy" id="126358"/>
    <lineage>
        <taxon>Eukaryota</taxon>
        <taxon>Viridiplantae</taxon>
        <taxon>Streptophyta</taxon>
        <taxon>Embryophyta</taxon>
        <taxon>Tracheophyta</taxon>
        <taxon>Spermatophyta</taxon>
        <taxon>Magnoliopsida</taxon>
        <taxon>eudicotyledons</taxon>
        <taxon>Gunneridae</taxon>
        <taxon>Pentapetalae</taxon>
        <taxon>asterids</taxon>
        <taxon>lamiids</taxon>
        <taxon>Lamiales</taxon>
        <taxon>Oleaceae</taxon>
        <taxon>Forsythieae</taxon>
        <taxon>Abeliophyllum</taxon>
    </lineage>
</organism>
<name>A0ABD1ULC8_9LAMI</name>
<sequence length="128" mass="13624">MLVCKDSSNIRRGLGLGFGANEVVNDLTVMTSTNSTTGESFDCPNDTMEVNSPEFSPTLVEVMPLRGVDATTGEELAIVSSRDSVVSGERPTTGSNSGSGRWTAIDVSSIVNEADILYRLLYLILVGF</sequence>
<comment type="caution">
    <text evidence="1">The sequence shown here is derived from an EMBL/GenBank/DDBJ whole genome shotgun (WGS) entry which is preliminary data.</text>
</comment>
<dbReference type="AlphaFoldDB" id="A0ABD1ULC8"/>
<gene>
    <name evidence="1" type="ORF">Adt_10898</name>
</gene>
<accession>A0ABD1ULC8</accession>
<proteinExistence type="predicted"/>
<dbReference type="Proteomes" id="UP001604336">
    <property type="component" value="Unassembled WGS sequence"/>
</dbReference>
<reference evidence="2" key="1">
    <citation type="submission" date="2024-07" db="EMBL/GenBank/DDBJ databases">
        <title>Two chromosome-level genome assemblies of Korean endemic species Abeliophyllum distichum and Forsythia ovata (Oleaceae).</title>
        <authorList>
            <person name="Jang H."/>
        </authorList>
    </citation>
    <scope>NUCLEOTIDE SEQUENCE [LARGE SCALE GENOMIC DNA]</scope>
</reference>